<dbReference type="Gene3D" id="1.10.3720.10">
    <property type="entry name" value="MetI-like"/>
    <property type="match status" value="1"/>
</dbReference>
<dbReference type="PANTHER" id="PTHR43357:SF4">
    <property type="entry name" value="INNER MEMBRANE ABC TRANSPORTER PERMEASE PROTEIN YDCV"/>
    <property type="match status" value="1"/>
</dbReference>
<keyword evidence="3" id="KW-1003">Cell membrane</keyword>
<gene>
    <name evidence="10" type="ORF">BCR15_05480</name>
</gene>
<feature type="domain" description="ABC transmembrane type-1" evidence="9">
    <location>
        <begin position="70"/>
        <end position="258"/>
    </location>
</feature>
<keyword evidence="2 8" id="KW-0813">Transport</keyword>
<evidence type="ECO:0000256" key="2">
    <source>
        <dbReference type="ARBA" id="ARBA00022448"/>
    </source>
</evidence>
<accession>A0A1C0ALE4</accession>
<feature type="transmembrane region" description="Helical" evidence="8">
    <location>
        <begin position="74"/>
        <end position="97"/>
    </location>
</feature>
<organism evidence="10 11">
    <name type="scientific">Tessaracoccus lapidicaptus</name>
    <dbReference type="NCBI Taxonomy" id="1427523"/>
    <lineage>
        <taxon>Bacteria</taxon>
        <taxon>Bacillati</taxon>
        <taxon>Actinomycetota</taxon>
        <taxon>Actinomycetes</taxon>
        <taxon>Propionibacteriales</taxon>
        <taxon>Propionibacteriaceae</taxon>
        <taxon>Tessaracoccus</taxon>
    </lineage>
</organism>
<comment type="caution">
    <text evidence="10">The sequence shown here is derived from an EMBL/GenBank/DDBJ whole genome shotgun (WGS) entry which is preliminary data.</text>
</comment>
<evidence type="ECO:0000259" key="9">
    <source>
        <dbReference type="PROSITE" id="PS50928"/>
    </source>
</evidence>
<name>A0A1C0ALE4_9ACTN</name>
<feature type="transmembrane region" description="Helical" evidence="8">
    <location>
        <begin position="12"/>
        <end position="34"/>
    </location>
</feature>
<proteinExistence type="inferred from homology"/>
<dbReference type="SUPFAM" id="SSF161098">
    <property type="entry name" value="MetI-like"/>
    <property type="match status" value="1"/>
</dbReference>
<evidence type="ECO:0000256" key="4">
    <source>
        <dbReference type="ARBA" id="ARBA00022519"/>
    </source>
</evidence>
<feature type="transmembrane region" description="Helical" evidence="8">
    <location>
        <begin position="241"/>
        <end position="262"/>
    </location>
</feature>
<keyword evidence="4" id="KW-0997">Cell inner membrane</keyword>
<evidence type="ECO:0000313" key="10">
    <source>
        <dbReference type="EMBL" id="OCL33446.1"/>
    </source>
</evidence>
<dbReference type="PROSITE" id="PS50928">
    <property type="entry name" value="ABC_TM1"/>
    <property type="match status" value="1"/>
</dbReference>
<sequence>MSRAVTRRRRQRALRIAVLGVVGVFLAYPLYALFEFSIRFPLTGAYSVDAWTRLFGAGDGARLQPLYTGLVNSLLIAVLTLSLMFALLLPTMVWVRLRLPRLNRVVEFLCLLPLTLPAIVLVVGLVPVYRFIATRLLDTHAVWLSFAYVVLVLPFAYRALDAGLSAIDVRTLVAAARSLGASWPTVVARVLLPNLRGAVASAAFISIAVVLGEFTIARMLARENLQTGVMLVNQAAPQVAAAVSLLTLLFGIALLVGLSYITNRAHRRPRRRDS</sequence>
<dbReference type="CDD" id="cd06261">
    <property type="entry name" value="TM_PBP2"/>
    <property type="match status" value="1"/>
</dbReference>
<protein>
    <recommendedName>
        <fullName evidence="9">ABC transmembrane type-1 domain-containing protein</fullName>
    </recommendedName>
</protein>
<keyword evidence="11" id="KW-1185">Reference proteome</keyword>
<feature type="transmembrane region" description="Helical" evidence="8">
    <location>
        <begin position="141"/>
        <end position="160"/>
    </location>
</feature>
<comment type="similarity">
    <text evidence="8">Belongs to the binding-protein-dependent transport system permease family.</text>
</comment>
<keyword evidence="7 8" id="KW-0472">Membrane</keyword>
<dbReference type="Pfam" id="PF00528">
    <property type="entry name" value="BPD_transp_1"/>
    <property type="match status" value="1"/>
</dbReference>
<dbReference type="AlphaFoldDB" id="A0A1C0ALE4"/>
<dbReference type="PANTHER" id="PTHR43357">
    <property type="entry name" value="INNER MEMBRANE ABC TRANSPORTER PERMEASE PROTEIN YDCV"/>
    <property type="match status" value="1"/>
</dbReference>
<dbReference type="RefSeq" id="WP_068752011.1">
    <property type="nucleotide sequence ID" value="NZ_MBQD01000022.1"/>
</dbReference>
<keyword evidence="5 8" id="KW-0812">Transmembrane</keyword>
<dbReference type="EMBL" id="MBQD01000022">
    <property type="protein sequence ID" value="OCL33446.1"/>
    <property type="molecule type" value="Genomic_DNA"/>
</dbReference>
<dbReference type="GO" id="GO:0005886">
    <property type="term" value="C:plasma membrane"/>
    <property type="evidence" value="ECO:0007669"/>
    <property type="project" value="UniProtKB-SubCell"/>
</dbReference>
<evidence type="ECO:0000256" key="5">
    <source>
        <dbReference type="ARBA" id="ARBA00022692"/>
    </source>
</evidence>
<dbReference type="GO" id="GO:0055085">
    <property type="term" value="P:transmembrane transport"/>
    <property type="evidence" value="ECO:0007669"/>
    <property type="project" value="InterPro"/>
</dbReference>
<feature type="transmembrane region" description="Helical" evidence="8">
    <location>
        <begin position="109"/>
        <end position="129"/>
    </location>
</feature>
<evidence type="ECO:0000256" key="1">
    <source>
        <dbReference type="ARBA" id="ARBA00004429"/>
    </source>
</evidence>
<comment type="subcellular location">
    <subcellularLocation>
        <location evidence="1">Cell inner membrane</location>
        <topology evidence="1">Multi-pass membrane protein</topology>
    </subcellularLocation>
    <subcellularLocation>
        <location evidence="8">Cell membrane</location>
        <topology evidence="8">Multi-pass membrane protein</topology>
    </subcellularLocation>
</comment>
<dbReference type="InterPro" id="IPR035906">
    <property type="entry name" value="MetI-like_sf"/>
</dbReference>
<evidence type="ECO:0000256" key="6">
    <source>
        <dbReference type="ARBA" id="ARBA00022989"/>
    </source>
</evidence>
<dbReference type="Proteomes" id="UP000093501">
    <property type="component" value="Unassembled WGS sequence"/>
</dbReference>
<evidence type="ECO:0000256" key="7">
    <source>
        <dbReference type="ARBA" id="ARBA00023136"/>
    </source>
</evidence>
<feature type="transmembrane region" description="Helical" evidence="8">
    <location>
        <begin position="198"/>
        <end position="221"/>
    </location>
</feature>
<reference evidence="11" key="1">
    <citation type="submission" date="2016-07" db="EMBL/GenBank/DDBJ databases">
        <authorList>
            <person name="Florea S."/>
            <person name="Webb J.S."/>
            <person name="Jaromczyk J."/>
            <person name="Schardl C.L."/>
        </authorList>
    </citation>
    <scope>NUCLEOTIDE SEQUENCE [LARGE SCALE GENOMIC DNA]</scope>
    <source>
        <strain evidence="11">IPBSL-7</strain>
    </source>
</reference>
<dbReference type="InterPro" id="IPR000515">
    <property type="entry name" value="MetI-like"/>
</dbReference>
<keyword evidence="6 8" id="KW-1133">Transmembrane helix</keyword>
<evidence type="ECO:0000256" key="8">
    <source>
        <dbReference type="RuleBase" id="RU363032"/>
    </source>
</evidence>
<evidence type="ECO:0000256" key="3">
    <source>
        <dbReference type="ARBA" id="ARBA00022475"/>
    </source>
</evidence>
<evidence type="ECO:0000313" key="11">
    <source>
        <dbReference type="Proteomes" id="UP000093501"/>
    </source>
</evidence>